<gene>
    <name evidence="1" type="ORF">NBRC110019_15460</name>
</gene>
<organism evidence="1 2">
    <name type="scientific">Neptunitalea chrysea</name>
    <dbReference type="NCBI Taxonomy" id="1647581"/>
    <lineage>
        <taxon>Bacteria</taxon>
        <taxon>Pseudomonadati</taxon>
        <taxon>Bacteroidota</taxon>
        <taxon>Flavobacteriia</taxon>
        <taxon>Flavobacteriales</taxon>
        <taxon>Flavobacteriaceae</taxon>
        <taxon>Neptunitalea</taxon>
    </lineage>
</organism>
<evidence type="ECO:0000313" key="1">
    <source>
        <dbReference type="EMBL" id="GLB52506.1"/>
    </source>
</evidence>
<protein>
    <recommendedName>
        <fullName evidence="3">DUF4270 domain-containing protein</fullName>
    </recommendedName>
</protein>
<name>A0A9W6EV53_9FLAO</name>
<comment type="caution">
    <text evidence="1">The sequence shown here is derived from an EMBL/GenBank/DDBJ whole genome shotgun (WGS) entry which is preliminary data.</text>
</comment>
<evidence type="ECO:0000313" key="2">
    <source>
        <dbReference type="Proteomes" id="UP001143545"/>
    </source>
</evidence>
<dbReference type="EMBL" id="BRVP01000009">
    <property type="protein sequence ID" value="GLB52506.1"/>
    <property type="molecule type" value="Genomic_DNA"/>
</dbReference>
<proteinExistence type="predicted"/>
<dbReference type="InterPro" id="IPR025366">
    <property type="entry name" value="DUF4270"/>
</dbReference>
<reference evidence="1" key="1">
    <citation type="submission" date="2022-07" db="EMBL/GenBank/DDBJ databases">
        <title>Taxonomy of Novel Oxalotrophic and Methylotrophic Bacteria.</title>
        <authorList>
            <person name="Sahin N."/>
            <person name="Tani A."/>
        </authorList>
    </citation>
    <scope>NUCLEOTIDE SEQUENCE</scope>
    <source>
        <strain evidence="1">AM327</strain>
    </source>
</reference>
<dbReference type="AlphaFoldDB" id="A0A9W6EV53"/>
<keyword evidence="2" id="KW-1185">Reference proteome</keyword>
<sequence>MVLSSCKKDFSNLDLPGVSPDFETDVAYFKTYAKNVRLNSVQTDGLSLYQLGKYTSGVYGTEESYIVSQLTLNATSPRFGLYSQEREMADDTLVSTIDEEELVTRVYLDIPYFTNVVLDEEGSAVLDDDDTTTYELDSIYGDSDQEFGIKVQRLTYYLGDYAAPDFTDDEKYYSSNPTPDFLTNYTSDVLADKGDFKISNETIKIYKEDDPDTEDVDESEEIEEVLTPRLRLDLDTAFFQQYIIDQEDNTAFKNVSNFKEYMRGIVINTYDISDNLLMLLDLSEAKITIEYSYTSASENDEGVVEYDTTNTSSFDINLNGNMIQKTTTTDFPSMDTSDDTELIYLKGVQGSMAQIDLLDATDLETMRDENWLINEANLTFYVDRDDLDGNGVIEPNRIFLFNLDEEGIPLMDYAFDPTATSVAYSSRYVHGGIIEKDDDDDAVKYKIRLTEHLNNIVRNDSVNVSLGLVVLSDINAVTTSTVRTVSEEEVIIPAGSTTNPSGTILYGSSATVPEDKRLRLEVFYTKPSN</sequence>
<dbReference type="Proteomes" id="UP001143545">
    <property type="component" value="Unassembled WGS sequence"/>
</dbReference>
<accession>A0A9W6EV53</accession>
<evidence type="ECO:0008006" key="3">
    <source>
        <dbReference type="Google" id="ProtNLM"/>
    </source>
</evidence>
<dbReference type="Pfam" id="PF14092">
    <property type="entry name" value="DUF4270"/>
    <property type="match status" value="1"/>
</dbReference>